<accession>E8U7B8</accession>
<dbReference type="Proteomes" id="UP000008635">
    <property type="component" value="Chromosome"/>
</dbReference>
<dbReference type="AlphaFoldDB" id="E8U7B8"/>
<gene>
    <name evidence="2" type="ordered locus">Deima_1306</name>
</gene>
<evidence type="ECO:0000313" key="2">
    <source>
        <dbReference type="EMBL" id="ADV66957.1"/>
    </source>
</evidence>
<dbReference type="STRING" id="709986.Deima_1306"/>
<dbReference type="RefSeq" id="WP_013556462.1">
    <property type="nucleotide sequence ID" value="NC_014958.1"/>
</dbReference>
<protein>
    <submittedName>
        <fullName evidence="2">Uncharacterized protein</fullName>
    </submittedName>
</protein>
<dbReference type="OrthoDB" id="74270at2"/>
<sequence>MSDNRYGDAPLGRSVEDVEQDNENLVNSSLQGEDVRSRDDGLPAAVIPIPSGPSGSAVPAVIANPDRLDGRGDAGPNDGRGGKQTDTSE</sequence>
<dbReference type="HOGENOM" id="CLU_2355085_0_0_0"/>
<organism evidence="2 3">
    <name type="scientific">Deinococcus maricopensis (strain DSM 21211 / LMG 22137 / NRRL B-23946 / LB-34)</name>
    <dbReference type="NCBI Taxonomy" id="709986"/>
    <lineage>
        <taxon>Bacteria</taxon>
        <taxon>Thermotogati</taxon>
        <taxon>Deinococcota</taxon>
        <taxon>Deinococci</taxon>
        <taxon>Deinococcales</taxon>
        <taxon>Deinococcaceae</taxon>
        <taxon>Deinococcus</taxon>
    </lineage>
</organism>
<evidence type="ECO:0000256" key="1">
    <source>
        <dbReference type="SAM" id="MobiDB-lite"/>
    </source>
</evidence>
<reference evidence="3" key="2">
    <citation type="submission" date="2011-01" db="EMBL/GenBank/DDBJ databases">
        <title>The complete genome of Deinococcus maricopensis DSM 21211.</title>
        <authorList>
            <consortium name="US DOE Joint Genome Institute (JGI-PGF)"/>
            <person name="Lucas S."/>
            <person name="Copeland A."/>
            <person name="Lapidus A."/>
            <person name="Goodwin L."/>
            <person name="Pitluck S."/>
            <person name="Kyrpides N."/>
            <person name="Mavromatis K."/>
            <person name="Pagani I."/>
            <person name="Ivanova N."/>
            <person name="Ovchinnikova G."/>
            <person name="Zeytun A."/>
            <person name="Detter J.C."/>
            <person name="Han C."/>
            <person name="Land M."/>
            <person name="Hauser L."/>
            <person name="Markowitz V."/>
            <person name="Cheng J.-F."/>
            <person name="Hugenholtz P."/>
            <person name="Woyke T."/>
            <person name="Wu D."/>
            <person name="Pukall R."/>
            <person name="Gehrich-Schroeter G."/>
            <person name="Brambilla E."/>
            <person name="Klenk H.-P."/>
            <person name="Eisen J.A."/>
        </authorList>
    </citation>
    <scope>NUCLEOTIDE SEQUENCE [LARGE SCALE GENOMIC DNA]</scope>
    <source>
        <strain evidence="3">DSM 21211 / LMG 22137 / NRRL B-23946 / LB-34</strain>
    </source>
</reference>
<keyword evidence="3" id="KW-1185">Reference proteome</keyword>
<name>E8U7B8_DEIML</name>
<proteinExistence type="predicted"/>
<dbReference type="EMBL" id="CP002454">
    <property type="protein sequence ID" value="ADV66957.1"/>
    <property type="molecule type" value="Genomic_DNA"/>
</dbReference>
<feature type="region of interest" description="Disordered" evidence="1">
    <location>
        <begin position="1"/>
        <end position="89"/>
    </location>
</feature>
<evidence type="ECO:0000313" key="3">
    <source>
        <dbReference type="Proteomes" id="UP000008635"/>
    </source>
</evidence>
<dbReference type="KEGG" id="dmr:Deima_1306"/>
<reference evidence="2 3" key="1">
    <citation type="journal article" date="2011" name="Stand. Genomic Sci.">
        <title>Complete genome sequence of Deinococcus maricopensis type strain (LB-34).</title>
        <authorList>
            <person name="Pukall R."/>
            <person name="Zeytun A."/>
            <person name="Lucas S."/>
            <person name="Lapidus A."/>
            <person name="Hammon N."/>
            <person name="Deshpande S."/>
            <person name="Nolan M."/>
            <person name="Cheng J.F."/>
            <person name="Pitluck S."/>
            <person name="Liolios K."/>
            <person name="Pagani I."/>
            <person name="Mikhailova N."/>
            <person name="Ivanova N."/>
            <person name="Mavromatis K."/>
            <person name="Pati A."/>
            <person name="Tapia R."/>
            <person name="Han C."/>
            <person name="Goodwin L."/>
            <person name="Chen A."/>
            <person name="Palaniappan K."/>
            <person name="Land M."/>
            <person name="Hauser L."/>
            <person name="Chang Y.J."/>
            <person name="Jeffries C.D."/>
            <person name="Brambilla E.M."/>
            <person name="Rohde M."/>
            <person name="Goker M."/>
            <person name="Detter J.C."/>
            <person name="Woyke T."/>
            <person name="Bristow J."/>
            <person name="Eisen J.A."/>
            <person name="Markowitz V."/>
            <person name="Hugenholtz P."/>
            <person name="Kyrpides N.C."/>
            <person name="Klenk H.P."/>
        </authorList>
    </citation>
    <scope>NUCLEOTIDE SEQUENCE [LARGE SCALE GENOMIC DNA]</scope>
    <source>
        <strain evidence="3">DSM 21211 / LMG 22137 / NRRL B-23946 / LB-34</strain>
    </source>
</reference>